<accession>A0ABZ0J1E2</accession>
<keyword evidence="2" id="KW-1185">Reference proteome</keyword>
<evidence type="ECO:0000313" key="1">
    <source>
        <dbReference type="EMBL" id="WOO31446.1"/>
    </source>
</evidence>
<organism evidence="1 2">
    <name type="scientific">Diaphorobacter limosus</name>
    <dbReference type="NCBI Taxonomy" id="3036128"/>
    <lineage>
        <taxon>Bacteria</taxon>
        <taxon>Pseudomonadati</taxon>
        <taxon>Pseudomonadota</taxon>
        <taxon>Betaproteobacteria</taxon>
        <taxon>Burkholderiales</taxon>
        <taxon>Comamonadaceae</taxon>
        <taxon>Diaphorobacter</taxon>
    </lineage>
</organism>
<name>A0ABZ0J1E2_9BURK</name>
<evidence type="ECO:0008006" key="3">
    <source>
        <dbReference type="Google" id="ProtNLM"/>
    </source>
</evidence>
<reference evidence="1 2" key="1">
    <citation type="submission" date="2023-03" db="EMBL/GenBank/DDBJ databases">
        <title>Diaphorobacter basophil sp. nov., isolated from a sewage-treatment plant.</title>
        <authorList>
            <person name="Yang K."/>
        </authorList>
    </citation>
    <scope>NUCLEOTIDE SEQUENCE [LARGE SCALE GENOMIC DNA]</scope>
    <source>
        <strain evidence="1 2">Y-1</strain>
    </source>
</reference>
<evidence type="ECO:0000313" key="2">
    <source>
        <dbReference type="Proteomes" id="UP001303211"/>
    </source>
</evidence>
<proteinExistence type="predicted"/>
<gene>
    <name evidence="1" type="ORF">P4826_13630</name>
</gene>
<sequence>MTAPRPDTPPANADRRLRHSLRQALEQAPDEGQQALQARLLAQWRQQQAAAPAPHGPLAVLQAGWRQHPLLCKSALLALTVAGLLLVKPWVRPDAGMDELLQPDVLSLMTMGEL</sequence>
<dbReference type="RefSeq" id="WP_317700925.1">
    <property type="nucleotide sequence ID" value="NZ_CP136921.1"/>
</dbReference>
<dbReference type="Proteomes" id="UP001303211">
    <property type="component" value="Chromosome"/>
</dbReference>
<protein>
    <recommendedName>
        <fullName evidence="3">DUF3619 family protein</fullName>
    </recommendedName>
</protein>
<dbReference type="EMBL" id="CP136921">
    <property type="protein sequence ID" value="WOO31446.1"/>
    <property type="molecule type" value="Genomic_DNA"/>
</dbReference>